<dbReference type="InterPro" id="IPR014746">
    <property type="entry name" value="Gln_synth/guanido_kin_cat_dom"/>
</dbReference>
<dbReference type="SUPFAM" id="SSF55931">
    <property type="entry name" value="Glutamine synthetase/guanido kinase"/>
    <property type="match status" value="1"/>
</dbReference>
<dbReference type="Gene3D" id="3.30.590.10">
    <property type="entry name" value="Glutamine synthetase/guanido kinase, catalytic domain"/>
    <property type="match status" value="1"/>
</dbReference>
<keyword evidence="2 8" id="KW-0436">Ligase</keyword>
<dbReference type="GO" id="GO:0005524">
    <property type="term" value="F:ATP binding"/>
    <property type="evidence" value="ECO:0007669"/>
    <property type="project" value="UniProtKB-KW"/>
</dbReference>
<accession>A0A109UMU8</accession>
<dbReference type="FunFam" id="3.30.590.10:FF:000005">
    <property type="entry name" value="Probable glutamine synthetase"/>
    <property type="match status" value="1"/>
</dbReference>
<keyword evidence="4" id="KW-0067">ATP-binding</keyword>
<dbReference type="SMART" id="SM01230">
    <property type="entry name" value="Gln-synt_C"/>
    <property type="match status" value="1"/>
</dbReference>
<organism evidence="8 9">
    <name type="scientific">Halomonas chromatireducens</name>
    <dbReference type="NCBI Taxonomy" id="507626"/>
    <lineage>
        <taxon>Bacteria</taxon>
        <taxon>Pseudomonadati</taxon>
        <taxon>Pseudomonadota</taxon>
        <taxon>Gammaproteobacteria</taxon>
        <taxon>Oceanospirillales</taxon>
        <taxon>Halomonadaceae</taxon>
        <taxon>Halomonas</taxon>
    </lineage>
</organism>
<reference evidence="8 9" key="1">
    <citation type="journal article" date="2016" name="Genome Announc.">
        <title>Draft Genome Sequence of 'Halomonas chromatireducens' Strain AGD 8-3, a Haloalkaliphilic Chromate- and Selenite-Reducing Gammaproteobacterium.</title>
        <authorList>
            <person name="Sharko F.S."/>
            <person name="Shapovalova A.A."/>
            <person name="Tsygankova S.V."/>
            <person name="Komova A.V."/>
            <person name="Boulygina E.S."/>
            <person name="Teslyuk A.B."/>
            <person name="Gotovtsev P.M."/>
            <person name="Namsaraev Z.B."/>
            <person name="Khijniak T.V."/>
            <person name="Nedoluzhko A.V."/>
            <person name="Vasilov R.G."/>
        </authorList>
    </citation>
    <scope>NUCLEOTIDE SEQUENCE [LARGE SCALE GENOMIC DNA]</scope>
    <source>
        <strain evidence="8 9">AGD 8-3</strain>
    </source>
</reference>
<keyword evidence="3" id="KW-0547">Nucleotide-binding</keyword>
<dbReference type="GO" id="GO:0042402">
    <property type="term" value="P:biogenic amine catabolic process"/>
    <property type="evidence" value="ECO:0007669"/>
    <property type="project" value="UniProtKB-ARBA"/>
</dbReference>
<evidence type="ECO:0000259" key="7">
    <source>
        <dbReference type="PROSITE" id="PS51987"/>
    </source>
</evidence>
<proteinExistence type="inferred from homology"/>
<dbReference type="STRING" id="507626.LOKO_03033"/>
<name>A0A109UMU8_9GAMM</name>
<comment type="similarity">
    <text evidence="1 5 6">Belongs to the glutamine synthetase family.</text>
</comment>
<keyword evidence="9" id="KW-1185">Reference proteome</keyword>
<dbReference type="PANTHER" id="PTHR43785:SF12">
    <property type="entry name" value="TYPE-1 GLUTAMINE SYNTHETASE 2"/>
    <property type="match status" value="1"/>
</dbReference>
<dbReference type="KEGG" id="hco:LOKO_03033"/>
<evidence type="ECO:0000256" key="6">
    <source>
        <dbReference type="RuleBase" id="RU000384"/>
    </source>
</evidence>
<dbReference type="Pfam" id="PF00120">
    <property type="entry name" value="Gln-synt_C"/>
    <property type="match status" value="1"/>
</dbReference>
<dbReference type="EC" id="6.3.1.2" evidence="8"/>
<evidence type="ECO:0000256" key="2">
    <source>
        <dbReference type="ARBA" id="ARBA00022598"/>
    </source>
</evidence>
<dbReference type="InterPro" id="IPR008146">
    <property type="entry name" value="Gln_synth_cat_dom"/>
</dbReference>
<dbReference type="PROSITE" id="PS51987">
    <property type="entry name" value="GS_CATALYTIC"/>
    <property type="match status" value="1"/>
</dbReference>
<dbReference type="PATRIC" id="fig|507626.3.peg.3029"/>
<reference evidence="8 9" key="2">
    <citation type="submission" date="2016-02" db="EMBL/GenBank/DDBJ databases">
        <authorList>
            <person name="Wen L."/>
            <person name="He K."/>
            <person name="Yang H."/>
        </authorList>
    </citation>
    <scope>NUCLEOTIDE SEQUENCE [LARGE SCALE GENOMIC DNA]</scope>
    <source>
        <strain evidence="8 9">AGD 8-3</strain>
    </source>
</reference>
<evidence type="ECO:0000256" key="1">
    <source>
        <dbReference type="ARBA" id="ARBA00009897"/>
    </source>
</evidence>
<dbReference type="GO" id="GO:0006576">
    <property type="term" value="P:biogenic amine metabolic process"/>
    <property type="evidence" value="ECO:0007669"/>
    <property type="project" value="UniProtKB-ARBA"/>
</dbReference>
<dbReference type="OrthoDB" id="9789509at2"/>
<dbReference type="AlphaFoldDB" id="A0A109UMU8"/>
<evidence type="ECO:0000256" key="4">
    <source>
        <dbReference type="ARBA" id="ARBA00022840"/>
    </source>
</evidence>
<dbReference type="GO" id="GO:0004356">
    <property type="term" value="F:glutamine synthetase activity"/>
    <property type="evidence" value="ECO:0007669"/>
    <property type="project" value="UniProtKB-EC"/>
</dbReference>
<dbReference type="Proteomes" id="UP000063387">
    <property type="component" value="Chromosome"/>
</dbReference>
<sequence length="459" mass="51449">MSRLQAREIKSAEDARRIVEERGLSHVKVGLFDIDGIMVGKYMRCDKFFHALEEGFAFCDVVLGWDSKDELYDNVKYTGWHTGYPDAGLRILPDSCRDLACEGDMLLFLAEFTGPAEAICPRGLLRRVLAKAREMGFIAHGALEYEFFVFQETPESIREKGFRNLKPLTPDMMGYSMLRSSVHSELYHELLALSEAMDFPIEGLHTETGPGVLEAAIGVDEALAAGDKGALFKTFTKVWAQRRGLMATFMAKWSPDYPGQSGHIHLSLNHADSGESAFFDAHKPHQMSEIQRHFVAGQQQLMPEFLAMFAPTVNSYTRLIPGFWAPTDATWGVENRTTALRVIPGSAKSQRVEYRLGSADANPYLALAAAIGAGLHGIEQRLEPGEPVSGNAYELTHPASQALPQTLWEAAQRLKASGPARSLFGDDFVEHFAATREWEERQFRRHITDWELDRYFEII</sequence>
<dbReference type="PANTHER" id="PTHR43785">
    <property type="entry name" value="GAMMA-GLUTAMYLPUTRESCINE SYNTHETASE"/>
    <property type="match status" value="1"/>
</dbReference>
<dbReference type="RefSeq" id="WP_066451117.1">
    <property type="nucleotide sequence ID" value="NZ_CP014226.1"/>
</dbReference>
<evidence type="ECO:0000313" key="9">
    <source>
        <dbReference type="Proteomes" id="UP000063387"/>
    </source>
</evidence>
<protein>
    <submittedName>
        <fullName evidence="8">Glutamine synthetase</fullName>
        <ecNumber evidence="8">6.3.1.2</ecNumber>
    </submittedName>
</protein>
<dbReference type="EMBL" id="CP014226">
    <property type="protein sequence ID" value="AMD02081.1"/>
    <property type="molecule type" value="Genomic_DNA"/>
</dbReference>
<feature type="domain" description="GS catalytic" evidence="7">
    <location>
        <begin position="121"/>
        <end position="459"/>
    </location>
</feature>
<evidence type="ECO:0000256" key="3">
    <source>
        <dbReference type="ARBA" id="ARBA00022741"/>
    </source>
</evidence>
<evidence type="ECO:0000256" key="5">
    <source>
        <dbReference type="PROSITE-ProRule" id="PRU01331"/>
    </source>
</evidence>
<evidence type="ECO:0000313" key="8">
    <source>
        <dbReference type="EMBL" id="AMD02081.1"/>
    </source>
</evidence>
<gene>
    <name evidence="8" type="primary">glnA_2</name>
    <name evidence="8" type="ORF">LOKO_03033</name>
</gene>